<name>A0A430L2L0_9HYPO</name>
<dbReference type="EMBL" id="MIKF01000505">
    <property type="protein sequence ID" value="RTE69945.1"/>
    <property type="molecule type" value="Genomic_DNA"/>
</dbReference>
<keyword evidence="3" id="KW-1185">Reference proteome</keyword>
<dbReference type="Pfam" id="PF01636">
    <property type="entry name" value="APH"/>
    <property type="match status" value="1"/>
</dbReference>
<proteinExistence type="predicted"/>
<dbReference type="InterPro" id="IPR002575">
    <property type="entry name" value="Aminoglycoside_PTrfase"/>
</dbReference>
<gene>
    <name evidence="2" type="ORF">BHE90_015665</name>
</gene>
<evidence type="ECO:0000259" key="1">
    <source>
        <dbReference type="Pfam" id="PF01636"/>
    </source>
</evidence>
<feature type="domain" description="Aminoglycoside phosphotransferase" evidence="1">
    <location>
        <begin position="107"/>
        <end position="226"/>
    </location>
</feature>
<evidence type="ECO:0000313" key="3">
    <source>
        <dbReference type="Proteomes" id="UP000287124"/>
    </source>
</evidence>
<comment type="caution">
    <text evidence="2">The sequence shown here is derived from an EMBL/GenBank/DDBJ whole genome shotgun (WGS) entry which is preliminary data.</text>
</comment>
<organism evidence="2 3">
    <name type="scientific">Fusarium euwallaceae</name>
    <dbReference type="NCBI Taxonomy" id="1147111"/>
    <lineage>
        <taxon>Eukaryota</taxon>
        <taxon>Fungi</taxon>
        <taxon>Dikarya</taxon>
        <taxon>Ascomycota</taxon>
        <taxon>Pezizomycotina</taxon>
        <taxon>Sordariomycetes</taxon>
        <taxon>Hypocreomycetidae</taxon>
        <taxon>Hypocreales</taxon>
        <taxon>Nectriaceae</taxon>
        <taxon>Fusarium</taxon>
        <taxon>Fusarium solani species complex</taxon>
    </lineage>
</organism>
<dbReference type="SUPFAM" id="SSF56112">
    <property type="entry name" value="Protein kinase-like (PK-like)"/>
    <property type="match status" value="1"/>
</dbReference>
<reference evidence="2 3" key="1">
    <citation type="submission" date="2017-06" db="EMBL/GenBank/DDBJ databases">
        <title>Comparative genomic analysis of Ambrosia Fusariam Clade fungi.</title>
        <authorList>
            <person name="Stajich J.E."/>
            <person name="Carrillo J."/>
            <person name="Kijimoto T."/>
            <person name="Eskalen A."/>
            <person name="O'Donnell K."/>
            <person name="Kasson M."/>
        </authorList>
    </citation>
    <scope>NUCLEOTIDE SEQUENCE [LARGE SCALE GENOMIC DNA]</scope>
    <source>
        <strain evidence="2 3">UCR1854</strain>
    </source>
</reference>
<accession>A0A430L2L0</accession>
<dbReference type="Proteomes" id="UP000287124">
    <property type="component" value="Unassembled WGS sequence"/>
</dbReference>
<dbReference type="AlphaFoldDB" id="A0A430L2L0"/>
<sequence length="322" mass="35700">MSSSSSDFGTLEKSVLALSAKQIRDFFSKNTGATQEECNQLAQQIIGQPVHPTPVQGVTSYTITAANDAGDSVVQFRNGDNALDIALFACIERVYSSFMPHHQYYGTLGALHVYRIAFFAEAWHNRSAWANRPASMPRTDSNVLHADYLSKLKQLSEGLPKRFSPTVDYLISELPRLFDGHWPLVPHHKDLIENNIHVDPATGSVTGICDWMDTTDGPFGTTIWSLDAILGTRSGSGRRQYYPNHDNLRDLFWAEFRSAIGPSTASEEFMAVVDVARQVGLFLDNGFVYTSETTWSPVAEGSYELNYLESMSLGLLSSSIRS</sequence>
<dbReference type="InterPro" id="IPR011009">
    <property type="entry name" value="Kinase-like_dom_sf"/>
</dbReference>
<protein>
    <recommendedName>
        <fullName evidence="1">Aminoglycoside phosphotransferase domain-containing protein</fullName>
    </recommendedName>
</protein>
<evidence type="ECO:0000313" key="2">
    <source>
        <dbReference type="EMBL" id="RTE69945.1"/>
    </source>
</evidence>